<evidence type="ECO:0000256" key="3">
    <source>
        <dbReference type="ARBA" id="ARBA00004286"/>
    </source>
</evidence>
<dbReference type="InterPro" id="IPR027417">
    <property type="entry name" value="P-loop_NTPase"/>
</dbReference>
<evidence type="ECO:0000256" key="4">
    <source>
        <dbReference type="ARBA" id="ARBA00009439"/>
    </source>
</evidence>
<feature type="domain" description="Rad50/SbcC-type AAA" evidence="10">
    <location>
        <begin position="6"/>
        <end position="74"/>
    </location>
</feature>
<evidence type="ECO:0000256" key="6">
    <source>
        <dbReference type="ARBA" id="ARBA00022723"/>
    </source>
</evidence>
<dbReference type="Gene3D" id="3.40.50.300">
    <property type="entry name" value="P-loop containing nucleotide triphosphate hydrolases"/>
    <property type="match status" value="1"/>
</dbReference>
<dbReference type="PANTHER" id="PTHR18867:SF12">
    <property type="entry name" value="DNA REPAIR PROTEIN RAD50"/>
    <property type="match status" value="1"/>
</dbReference>
<dbReference type="InterPro" id="IPR038729">
    <property type="entry name" value="Rad50/SbcC_AAA"/>
</dbReference>
<dbReference type="PANTHER" id="PTHR18867">
    <property type="entry name" value="RAD50"/>
    <property type="match status" value="1"/>
</dbReference>
<keyword evidence="5" id="KW-0158">Chromosome</keyword>
<protein>
    <recommendedName>
        <fullName evidence="10">Rad50/SbcC-type AAA domain-containing protein</fullName>
    </recommendedName>
</protein>
<accession>A0ABQ9GH52</accession>
<comment type="subcellular location">
    <subcellularLocation>
        <location evidence="3">Chromosome</location>
    </subcellularLocation>
    <subcellularLocation>
        <location evidence="2">Nucleus</location>
    </subcellularLocation>
</comment>
<evidence type="ECO:0000259" key="10">
    <source>
        <dbReference type="Pfam" id="PF13476"/>
    </source>
</evidence>
<evidence type="ECO:0000313" key="12">
    <source>
        <dbReference type="Proteomes" id="UP001159363"/>
    </source>
</evidence>
<comment type="similarity">
    <text evidence="4">Belongs to the SMC family. RAD50 subfamily.</text>
</comment>
<dbReference type="Pfam" id="PF13476">
    <property type="entry name" value="AAA_23"/>
    <property type="match status" value="1"/>
</dbReference>
<organism evidence="11 12">
    <name type="scientific">Dryococelus australis</name>
    <dbReference type="NCBI Taxonomy" id="614101"/>
    <lineage>
        <taxon>Eukaryota</taxon>
        <taxon>Metazoa</taxon>
        <taxon>Ecdysozoa</taxon>
        <taxon>Arthropoda</taxon>
        <taxon>Hexapoda</taxon>
        <taxon>Insecta</taxon>
        <taxon>Pterygota</taxon>
        <taxon>Neoptera</taxon>
        <taxon>Polyneoptera</taxon>
        <taxon>Phasmatodea</taxon>
        <taxon>Verophasmatodea</taxon>
        <taxon>Anareolatae</taxon>
        <taxon>Phasmatidae</taxon>
        <taxon>Eurycanthinae</taxon>
        <taxon>Dryococelus</taxon>
    </lineage>
</organism>
<keyword evidence="12" id="KW-1185">Reference proteome</keyword>
<keyword evidence="6" id="KW-0479">Metal-binding</keyword>
<evidence type="ECO:0000256" key="1">
    <source>
        <dbReference type="ARBA" id="ARBA00001947"/>
    </source>
</evidence>
<name>A0ABQ9GH52_9NEOP</name>
<keyword evidence="8" id="KW-0539">Nucleus</keyword>
<dbReference type="SUPFAM" id="SSF52540">
    <property type="entry name" value="P-loop containing nucleoside triphosphate hydrolases"/>
    <property type="match status" value="1"/>
</dbReference>
<gene>
    <name evidence="11" type="ORF">PR048_027661</name>
</gene>
<comment type="catalytic activity">
    <reaction evidence="9">
        <text>ATP + H2O = ADP + phosphate + H(+)</text>
        <dbReference type="Rhea" id="RHEA:13065"/>
        <dbReference type="ChEBI" id="CHEBI:15377"/>
        <dbReference type="ChEBI" id="CHEBI:15378"/>
        <dbReference type="ChEBI" id="CHEBI:30616"/>
        <dbReference type="ChEBI" id="CHEBI:43474"/>
        <dbReference type="ChEBI" id="CHEBI:456216"/>
    </reaction>
</comment>
<evidence type="ECO:0000256" key="5">
    <source>
        <dbReference type="ARBA" id="ARBA00022454"/>
    </source>
</evidence>
<dbReference type="EMBL" id="JARBHB010000012">
    <property type="protein sequence ID" value="KAJ8871344.1"/>
    <property type="molecule type" value="Genomic_DNA"/>
</dbReference>
<sequence>MARLEKLCLKGVRSYGPFDDDEQCVSFMSPITLIMGQNGSGKTTVIEALKYATTGDAPPGSMRGQSFIHDPKLSAVAEVCLL</sequence>
<keyword evidence="7" id="KW-0862">Zinc</keyword>
<evidence type="ECO:0000256" key="2">
    <source>
        <dbReference type="ARBA" id="ARBA00004123"/>
    </source>
</evidence>
<evidence type="ECO:0000256" key="8">
    <source>
        <dbReference type="ARBA" id="ARBA00023242"/>
    </source>
</evidence>
<evidence type="ECO:0000256" key="7">
    <source>
        <dbReference type="ARBA" id="ARBA00022833"/>
    </source>
</evidence>
<reference evidence="11 12" key="1">
    <citation type="submission" date="2023-02" db="EMBL/GenBank/DDBJ databases">
        <title>LHISI_Scaffold_Assembly.</title>
        <authorList>
            <person name="Stuart O.P."/>
            <person name="Cleave R."/>
            <person name="Magrath M.J.L."/>
            <person name="Mikheyev A.S."/>
        </authorList>
    </citation>
    <scope>NUCLEOTIDE SEQUENCE [LARGE SCALE GENOMIC DNA]</scope>
    <source>
        <strain evidence="11">Daus_M_001</strain>
        <tissue evidence="11">Leg muscle</tissue>
    </source>
</reference>
<proteinExistence type="inferred from homology"/>
<evidence type="ECO:0000313" key="11">
    <source>
        <dbReference type="EMBL" id="KAJ8871344.1"/>
    </source>
</evidence>
<comment type="caution">
    <text evidence="11">The sequence shown here is derived from an EMBL/GenBank/DDBJ whole genome shotgun (WGS) entry which is preliminary data.</text>
</comment>
<evidence type="ECO:0000256" key="9">
    <source>
        <dbReference type="ARBA" id="ARBA00049360"/>
    </source>
</evidence>
<dbReference type="Proteomes" id="UP001159363">
    <property type="component" value="Chromosome 11"/>
</dbReference>
<comment type="cofactor">
    <cofactor evidence="1">
        <name>Zn(2+)</name>
        <dbReference type="ChEBI" id="CHEBI:29105"/>
    </cofactor>
</comment>